<dbReference type="InterPro" id="IPR037401">
    <property type="entry name" value="SnoaL-like"/>
</dbReference>
<dbReference type="SUPFAM" id="SSF54427">
    <property type="entry name" value="NTF2-like"/>
    <property type="match status" value="1"/>
</dbReference>
<accession>A0ABY4W884</accession>
<evidence type="ECO:0000313" key="2">
    <source>
        <dbReference type="EMBL" id="USG60866.1"/>
    </source>
</evidence>
<evidence type="ECO:0000259" key="1">
    <source>
        <dbReference type="Pfam" id="PF12680"/>
    </source>
</evidence>
<keyword evidence="3" id="KW-1185">Reference proteome</keyword>
<dbReference type="Proteomes" id="UP001056291">
    <property type="component" value="Chromosome"/>
</dbReference>
<name>A0ABY4W884_9PROT</name>
<feature type="domain" description="SnoaL-like" evidence="1">
    <location>
        <begin position="8"/>
        <end position="103"/>
    </location>
</feature>
<dbReference type="Pfam" id="PF12680">
    <property type="entry name" value="SnoaL_2"/>
    <property type="match status" value="1"/>
</dbReference>
<sequence length="129" mass="14654">MIENTLKTWHDLVRSHNPAGLDDLLHDDVVFHSPVVHTPQRGKQITQMYLTAAFHVLFSDEFSYVREVVGEREAVLEFTTVIDGITLNGVDIITWGEDGRITEFKVMVRPLKAVNLIHQMMAAMLKKPA</sequence>
<dbReference type="EMBL" id="CP098747">
    <property type="protein sequence ID" value="USG60866.1"/>
    <property type="molecule type" value="Genomic_DNA"/>
</dbReference>
<proteinExistence type="predicted"/>
<dbReference type="InterPro" id="IPR032710">
    <property type="entry name" value="NTF2-like_dom_sf"/>
</dbReference>
<reference evidence="2" key="1">
    <citation type="submission" date="2022-06" db="EMBL/GenBank/DDBJ databases">
        <title>Sneathiella actinostolidae sp. nov., isolated from a sea anemonein the Western Pacific Ocean.</title>
        <authorList>
            <person name="Wei M.J."/>
        </authorList>
    </citation>
    <scope>NUCLEOTIDE SEQUENCE</scope>
    <source>
        <strain evidence="2">PHK-P5</strain>
    </source>
</reference>
<protein>
    <submittedName>
        <fullName evidence="2">Nuclear transport factor 2 family protein</fullName>
    </submittedName>
</protein>
<dbReference type="RefSeq" id="WP_251933773.1">
    <property type="nucleotide sequence ID" value="NZ_CP098747.1"/>
</dbReference>
<evidence type="ECO:0000313" key="3">
    <source>
        <dbReference type="Proteomes" id="UP001056291"/>
    </source>
</evidence>
<dbReference type="Gene3D" id="3.10.450.50">
    <property type="match status" value="1"/>
</dbReference>
<organism evidence="2 3">
    <name type="scientific">Sneathiella marina</name>
    <dbReference type="NCBI Taxonomy" id="2950108"/>
    <lineage>
        <taxon>Bacteria</taxon>
        <taxon>Pseudomonadati</taxon>
        <taxon>Pseudomonadota</taxon>
        <taxon>Alphaproteobacteria</taxon>
        <taxon>Sneathiellales</taxon>
        <taxon>Sneathiellaceae</taxon>
        <taxon>Sneathiella</taxon>
    </lineage>
</organism>
<gene>
    <name evidence="2" type="ORF">NBZ79_17040</name>
</gene>